<reference evidence="2 3" key="1">
    <citation type="journal article" date="2018" name="Nat. Ecol. Evol.">
        <title>Pezizomycetes genomes reveal the molecular basis of ectomycorrhizal truffle lifestyle.</title>
        <authorList>
            <person name="Murat C."/>
            <person name="Payen T."/>
            <person name="Noel B."/>
            <person name="Kuo A."/>
            <person name="Morin E."/>
            <person name="Chen J."/>
            <person name="Kohler A."/>
            <person name="Krizsan K."/>
            <person name="Balestrini R."/>
            <person name="Da Silva C."/>
            <person name="Montanini B."/>
            <person name="Hainaut M."/>
            <person name="Levati E."/>
            <person name="Barry K.W."/>
            <person name="Belfiori B."/>
            <person name="Cichocki N."/>
            <person name="Clum A."/>
            <person name="Dockter R.B."/>
            <person name="Fauchery L."/>
            <person name="Guy J."/>
            <person name="Iotti M."/>
            <person name="Le Tacon F."/>
            <person name="Lindquist E.A."/>
            <person name="Lipzen A."/>
            <person name="Malagnac F."/>
            <person name="Mello A."/>
            <person name="Molinier V."/>
            <person name="Miyauchi S."/>
            <person name="Poulain J."/>
            <person name="Riccioni C."/>
            <person name="Rubini A."/>
            <person name="Sitrit Y."/>
            <person name="Splivallo R."/>
            <person name="Traeger S."/>
            <person name="Wang M."/>
            <person name="Zifcakova L."/>
            <person name="Wipf D."/>
            <person name="Zambonelli A."/>
            <person name="Paolocci F."/>
            <person name="Nowrousian M."/>
            <person name="Ottonello S."/>
            <person name="Baldrian P."/>
            <person name="Spatafora J.W."/>
            <person name="Henrissat B."/>
            <person name="Nagy L.G."/>
            <person name="Aury J.M."/>
            <person name="Wincker P."/>
            <person name="Grigoriev I.V."/>
            <person name="Bonfante P."/>
            <person name="Martin F.M."/>
        </authorList>
    </citation>
    <scope>NUCLEOTIDE SEQUENCE [LARGE SCALE GENOMIC DNA]</scope>
    <source>
        <strain evidence="2 3">RN42</strain>
    </source>
</reference>
<feature type="region of interest" description="Disordered" evidence="1">
    <location>
        <begin position="1"/>
        <end position="24"/>
    </location>
</feature>
<accession>A0A3N4HIR9</accession>
<dbReference type="AlphaFoldDB" id="A0A3N4HIR9"/>
<sequence>MSQAQAISNGIQPSQSSSSSQSTALIPTSQALTLPMSQAPTASQQTDRTALTAKPFHLLSSLNGEFRLVADEPLEDSLSLPSSTSTHDWLNEIYSLNSSFPSSSIAPVSTSLPMDWIDEIHDLNLTLPRSYTSSLMTQDRPVYHQLDSGVSDLGILLFDNLHQWHVNQETAFMAEFDETAFATQDEYNKVRQMFTSAKIPPYYIDSGCSKSMGDDKDAFLDIQPLPQSVTRQMWWQQHSTRYLHWHHCDASGHLWLQTQGSGEGLPLRTWSGM</sequence>
<name>A0A3N4HIR9_ASCIM</name>
<dbReference type="Proteomes" id="UP000275078">
    <property type="component" value="Unassembled WGS sequence"/>
</dbReference>
<evidence type="ECO:0000313" key="2">
    <source>
        <dbReference type="EMBL" id="RPA71880.1"/>
    </source>
</evidence>
<gene>
    <name evidence="2" type="ORF">BJ508DRAFT_335596</name>
</gene>
<organism evidence="2 3">
    <name type="scientific">Ascobolus immersus RN42</name>
    <dbReference type="NCBI Taxonomy" id="1160509"/>
    <lineage>
        <taxon>Eukaryota</taxon>
        <taxon>Fungi</taxon>
        <taxon>Dikarya</taxon>
        <taxon>Ascomycota</taxon>
        <taxon>Pezizomycotina</taxon>
        <taxon>Pezizomycetes</taxon>
        <taxon>Pezizales</taxon>
        <taxon>Ascobolaceae</taxon>
        <taxon>Ascobolus</taxon>
    </lineage>
</organism>
<protein>
    <submittedName>
        <fullName evidence="2">Uncharacterized protein</fullName>
    </submittedName>
</protein>
<evidence type="ECO:0000313" key="3">
    <source>
        <dbReference type="Proteomes" id="UP000275078"/>
    </source>
</evidence>
<evidence type="ECO:0000256" key="1">
    <source>
        <dbReference type="SAM" id="MobiDB-lite"/>
    </source>
</evidence>
<proteinExistence type="predicted"/>
<keyword evidence="3" id="KW-1185">Reference proteome</keyword>
<dbReference type="EMBL" id="ML119893">
    <property type="protein sequence ID" value="RPA71880.1"/>
    <property type="molecule type" value="Genomic_DNA"/>
</dbReference>
<feature type="compositionally biased region" description="Polar residues" evidence="1">
    <location>
        <begin position="1"/>
        <end position="13"/>
    </location>
</feature>